<dbReference type="InterPro" id="IPR006311">
    <property type="entry name" value="TAT_signal"/>
</dbReference>
<feature type="chain" id="PRO_5045360772" evidence="2">
    <location>
        <begin position="26"/>
        <end position="307"/>
    </location>
</feature>
<reference evidence="5" key="1">
    <citation type="journal article" date="2019" name="Int. J. Syst. Evol. Microbiol.">
        <title>The Global Catalogue of Microorganisms (GCM) 10K type strain sequencing project: providing services to taxonomists for standard genome sequencing and annotation.</title>
        <authorList>
            <consortium name="The Broad Institute Genomics Platform"/>
            <consortium name="The Broad Institute Genome Sequencing Center for Infectious Disease"/>
            <person name="Wu L."/>
            <person name="Ma J."/>
        </authorList>
    </citation>
    <scope>NUCLEOTIDE SEQUENCE [LARGE SCALE GENOMIC DNA]</scope>
    <source>
        <strain evidence="5">JCM 18952</strain>
    </source>
</reference>
<name>A0ABP9TM42_9MICC</name>
<accession>A0ABP9TM42</accession>
<keyword evidence="1 2" id="KW-0732">Signal</keyword>
<feature type="signal peptide" evidence="2">
    <location>
        <begin position="1"/>
        <end position="25"/>
    </location>
</feature>
<evidence type="ECO:0000259" key="3">
    <source>
        <dbReference type="SMART" id="SM00062"/>
    </source>
</evidence>
<keyword evidence="5" id="KW-1185">Reference proteome</keyword>
<evidence type="ECO:0000313" key="4">
    <source>
        <dbReference type="EMBL" id="GAA5227191.1"/>
    </source>
</evidence>
<dbReference type="RefSeq" id="WP_210101569.1">
    <property type="nucleotide sequence ID" value="NZ_BAABLK010000027.1"/>
</dbReference>
<organism evidence="4 5">
    <name type="scientific">Paeniglutamicibacter antarcticus</name>
    <dbReference type="NCBI Taxonomy" id="494023"/>
    <lineage>
        <taxon>Bacteria</taxon>
        <taxon>Bacillati</taxon>
        <taxon>Actinomycetota</taxon>
        <taxon>Actinomycetes</taxon>
        <taxon>Micrococcales</taxon>
        <taxon>Micrococcaceae</taxon>
        <taxon>Paeniglutamicibacter</taxon>
    </lineage>
</organism>
<dbReference type="EMBL" id="BAABLK010000027">
    <property type="protein sequence ID" value="GAA5227191.1"/>
    <property type="molecule type" value="Genomic_DNA"/>
</dbReference>
<dbReference type="SMART" id="SM00062">
    <property type="entry name" value="PBPb"/>
    <property type="match status" value="1"/>
</dbReference>
<sequence length="307" mass="33338">MRTIPKSSRRTALFALPLVAGLLLAGCSASDAPAEPAKAAAVDDSAPLYSQLPEAIKKAGTIQIGSAIDYPPFEFYEENGDLAGFEVDLSKELEKQLGVPFTWNNASFDTLLPALTTKRYDVIFGATNDTKDREESFDMVSYLQSSQGLVSKAGVDTGIATEDDMCGKAIAAVRGGIQPQYLEERSKECVSDGLKPIEVLTFDGNSQEQLAVKQGRAVAMLENYPTAAYFAKNSEGSLEVVPDFQVEKRFFSMVVSKEQTQLRDALREGWQAIIDDGSYDKILQEWELDAIGIKTSVVNPVTAGIEP</sequence>
<evidence type="ECO:0000313" key="5">
    <source>
        <dbReference type="Proteomes" id="UP001501257"/>
    </source>
</evidence>
<proteinExistence type="predicted"/>
<dbReference type="Proteomes" id="UP001501257">
    <property type="component" value="Unassembled WGS sequence"/>
</dbReference>
<dbReference type="PANTHER" id="PTHR35936:SF17">
    <property type="entry name" value="ARGININE-BINDING EXTRACELLULAR PROTEIN ARTP"/>
    <property type="match status" value="1"/>
</dbReference>
<comment type="caution">
    <text evidence="4">The sequence shown here is derived from an EMBL/GenBank/DDBJ whole genome shotgun (WGS) entry which is preliminary data.</text>
</comment>
<dbReference type="SUPFAM" id="SSF53850">
    <property type="entry name" value="Periplasmic binding protein-like II"/>
    <property type="match status" value="1"/>
</dbReference>
<protein>
    <submittedName>
        <fullName evidence="4">ABC transporter substrate-binding protein</fullName>
    </submittedName>
</protein>
<dbReference type="PROSITE" id="PS51257">
    <property type="entry name" value="PROKAR_LIPOPROTEIN"/>
    <property type="match status" value="1"/>
</dbReference>
<dbReference type="InterPro" id="IPR001638">
    <property type="entry name" value="Solute-binding_3/MltF_N"/>
</dbReference>
<dbReference type="CDD" id="cd01004">
    <property type="entry name" value="PBP2_MidA_like"/>
    <property type="match status" value="1"/>
</dbReference>
<dbReference type="Gene3D" id="3.40.190.10">
    <property type="entry name" value="Periplasmic binding protein-like II"/>
    <property type="match status" value="2"/>
</dbReference>
<evidence type="ECO:0000256" key="1">
    <source>
        <dbReference type="ARBA" id="ARBA00022729"/>
    </source>
</evidence>
<feature type="domain" description="Solute-binding protein family 3/N-terminal" evidence="3">
    <location>
        <begin position="61"/>
        <end position="290"/>
    </location>
</feature>
<dbReference type="PANTHER" id="PTHR35936">
    <property type="entry name" value="MEMBRANE-BOUND LYTIC MUREIN TRANSGLYCOSYLASE F"/>
    <property type="match status" value="1"/>
</dbReference>
<dbReference type="PROSITE" id="PS51318">
    <property type="entry name" value="TAT"/>
    <property type="match status" value="1"/>
</dbReference>
<gene>
    <name evidence="4" type="ORF">GCM10025778_17240</name>
</gene>
<dbReference type="Pfam" id="PF00497">
    <property type="entry name" value="SBP_bac_3"/>
    <property type="match status" value="1"/>
</dbReference>
<evidence type="ECO:0000256" key="2">
    <source>
        <dbReference type="SAM" id="SignalP"/>
    </source>
</evidence>